<dbReference type="InterPro" id="IPR048530">
    <property type="entry name" value="FAM171_N"/>
</dbReference>
<sequence length="289" mass="31806">MTHPTAFCSKQVTLKVHVSDASTHQPVTEAFIEIFTNQISIASGTSGADGTAFLKFQYKLGNQLIVTASKHAYVPNSAPWKPVRLPVFSSLSLGLLPERSATLMVYDDVVQIVSGFQGARTQPQVHFQRRSVKLPENTSYSDLTAYLTAASSPWEVDSFPYLQGLDGNGTGNSTRYDLTPVAAVSVHLLNSDGTPVPVNGPIYVTVPLPTNSNLKHNAHVPAWRFDQKFVISLCPLKYIADDCYKKEVKKEEWKVRKAEDVRQRGRKREQICGVVQIINGALSLQGTGF</sequence>
<keyword evidence="3" id="KW-1185">Reference proteome</keyword>
<proteinExistence type="predicted"/>
<dbReference type="GO" id="GO:0043149">
    <property type="term" value="P:stress fiber assembly"/>
    <property type="evidence" value="ECO:0007669"/>
    <property type="project" value="TreeGrafter"/>
</dbReference>
<dbReference type="GO" id="GO:0005886">
    <property type="term" value="C:plasma membrane"/>
    <property type="evidence" value="ECO:0007669"/>
    <property type="project" value="TreeGrafter"/>
</dbReference>
<reference evidence="2" key="3">
    <citation type="submission" date="2025-09" db="UniProtKB">
        <authorList>
            <consortium name="Ensembl"/>
        </authorList>
    </citation>
    <scope>IDENTIFICATION</scope>
</reference>
<dbReference type="InParanoid" id="A0A803YAN8"/>
<evidence type="ECO:0000313" key="3">
    <source>
        <dbReference type="Proteomes" id="UP000001645"/>
    </source>
</evidence>
<dbReference type="Proteomes" id="UP000001645">
    <property type="component" value="Chromosome 6"/>
</dbReference>
<dbReference type="PANTHER" id="PTHR31626">
    <property type="entry name" value="SUSHI DOMAIN-CONTAINING PROTEIN"/>
    <property type="match status" value="1"/>
</dbReference>
<dbReference type="AlphaFoldDB" id="A0A803YAN8"/>
<reference evidence="2 3" key="1">
    <citation type="journal article" date="2010" name="PLoS Biol.">
        <title>Multi-platform next-generation sequencing of the domestic turkey (Meleagris gallopavo): genome assembly and analysis.</title>
        <authorList>
            <person name="Dalloul R.A."/>
            <person name="Long J.A."/>
            <person name="Zimin A.V."/>
            <person name="Aslam L."/>
            <person name="Beal K."/>
            <person name="Blomberg L.A."/>
            <person name="Bouffard P."/>
            <person name="Burt D.W."/>
            <person name="Crasta O."/>
            <person name="Crooijmans R.P."/>
            <person name="Cooper K."/>
            <person name="Coulombe R.A."/>
            <person name="De S."/>
            <person name="Delany M.E."/>
            <person name="Dodgson J.B."/>
            <person name="Dong J.J."/>
            <person name="Evans C."/>
            <person name="Frederickson K.M."/>
            <person name="Flicek P."/>
            <person name="Florea L."/>
            <person name="Folkerts O."/>
            <person name="Groenen M.A."/>
            <person name="Harkins T.T."/>
            <person name="Herrero J."/>
            <person name="Hoffmann S."/>
            <person name="Megens H.J."/>
            <person name="Jiang A."/>
            <person name="de Jong P."/>
            <person name="Kaiser P."/>
            <person name="Kim H."/>
            <person name="Kim K.W."/>
            <person name="Kim S."/>
            <person name="Langenberger D."/>
            <person name="Lee M.K."/>
            <person name="Lee T."/>
            <person name="Mane S."/>
            <person name="Marcais G."/>
            <person name="Marz M."/>
            <person name="McElroy A.P."/>
            <person name="Modise T."/>
            <person name="Nefedov M."/>
            <person name="Notredame C."/>
            <person name="Paton I.R."/>
            <person name="Payne W.S."/>
            <person name="Pertea G."/>
            <person name="Prickett D."/>
            <person name="Puiu D."/>
            <person name="Qioa D."/>
            <person name="Raineri E."/>
            <person name="Ruffier M."/>
            <person name="Salzberg S.L."/>
            <person name="Schatz M.C."/>
            <person name="Scheuring C."/>
            <person name="Schmidt C.J."/>
            <person name="Schroeder S."/>
            <person name="Searle S.M."/>
            <person name="Smith E.J."/>
            <person name="Smith J."/>
            <person name="Sonstegard T.S."/>
            <person name="Stadler P.F."/>
            <person name="Tafer H."/>
            <person name="Tu Z.J."/>
            <person name="Van Tassell C.P."/>
            <person name="Vilella A.J."/>
            <person name="Williams K.P."/>
            <person name="Yorke J.A."/>
            <person name="Zhang L."/>
            <person name="Zhang H.B."/>
            <person name="Zhang X."/>
            <person name="Zhang Y."/>
            <person name="Reed K.M."/>
        </authorList>
    </citation>
    <scope>NUCLEOTIDE SEQUENCE [LARGE SCALE GENOMIC DNA]</scope>
</reference>
<reference evidence="2" key="2">
    <citation type="submission" date="2025-08" db="UniProtKB">
        <authorList>
            <consortium name="Ensembl"/>
        </authorList>
    </citation>
    <scope>IDENTIFICATION</scope>
</reference>
<evidence type="ECO:0000259" key="1">
    <source>
        <dbReference type="Pfam" id="PF10577"/>
    </source>
</evidence>
<dbReference type="Pfam" id="PF10577">
    <property type="entry name" value="FAM171A1-2-B_N"/>
    <property type="match status" value="1"/>
</dbReference>
<evidence type="ECO:0000313" key="2">
    <source>
        <dbReference type="Ensembl" id="ENSMGAP00000028835.1"/>
    </source>
</evidence>
<name>A0A803YAN8_MELGA</name>
<protein>
    <recommendedName>
        <fullName evidence="1">FAM171 N-terminal domain-containing protein</fullName>
    </recommendedName>
</protein>
<organism evidence="2 3">
    <name type="scientific">Meleagris gallopavo</name>
    <name type="common">Wild turkey</name>
    <dbReference type="NCBI Taxonomy" id="9103"/>
    <lineage>
        <taxon>Eukaryota</taxon>
        <taxon>Metazoa</taxon>
        <taxon>Chordata</taxon>
        <taxon>Craniata</taxon>
        <taxon>Vertebrata</taxon>
        <taxon>Euteleostomi</taxon>
        <taxon>Archelosauria</taxon>
        <taxon>Archosauria</taxon>
        <taxon>Dinosauria</taxon>
        <taxon>Saurischia</taxon>
        <taxon>Theropoda</taxon>
        <taxon>Coelurosauria</taxon>
        <taxon>Aves</taxon>
        <taxon>Neognathae</taxon>
        <taxon>Galloanserae</taxon>
        <taxon>Galliformes</taxon>
        <taxon>Phasianidae</taxon>
        <taxon>Meleagridinae</taxon>
        <taxon>Meleagris</taxon>
    </lineage>
</organism>
<dbReference type="GeneTree" id="ENSGT00950000183184"/>
<dbReference type="Ensembl" id="ENSMGAT00000025234.1">
    <property type="protein sequence ID" value="ENSMGAP00000028835.1"/>
    <property type="gene ID" value="ENSMGAG00000022862.1"/>
</dbReference>
<accession>A0A803YAN8</accession>
<dbReference type="GO" id="GO:0008360">
    <property type="term" value="P:regulation of cell shape"/>
    <property type="evidence" value="ECO:0007669"/>
    <property type="project" value="TreeGrafter"/>
</dbReference>
<dbReference type="InterPro" id="IPR018890">
    <property type="entry name" value="FAM171"/>
</dbReference>
<dbReference type="PANTHER" id="PTHR31626:SF1">
    <property type="entry name" value="PROTEIN FAM171A1"/>
    <property type="match status" value="1"/>
</dbReference>
<feature type="domain" description="FAM171 N-terminal" evidence="1">
    <location>
        <begin position="12"/>
        <end position="229"/>
    </location>
</feature>